<keyword evidence="2" id="KW-1185">Reference proteome</keyword>
<dbReference type="OrthoDB" id="307144at2157"/>
<protein>
    <submittedName>
        <fullName evidence="1">Uncharacterized protein</fullName>
    </submittedName>
</protein>
<proteinExistence type="predicted"/>
<evidence type="ECO:0000313" key="1">
    <source>
        <dbReference type="EMBL" id="GGL63409.1"/>
    </source>
</evidence>
<dbReference type="InterPro" id="IPR055685">
    <property type="entry name" value="DUF7261"/>
</dbReference>
<organism evidence="1 2">
    <name type="scientific">Halocalculus aciditolerans</name>
    <dbReference type="NCBI Taxonomy" id="1383812"/>
    <lineage>
        <taxon>Archaea</taxon>
        <taxon>Methanobacteriati</taxon>
        <taxon>Methanobacteriota</taxon>
        <taxon>Stenosarchaea group</taxon>
        <taxon>Halobacteria</taxon>
        <taxon>Halobacteriales</taxon>
        <taxon>Halobacteriaceae</taxon>
        <taxon>Halocalculus</taxon>
    </lineage>
</organism>
<evidence type="ECO:0000313" key="2">
    <source>
        <dbReference type="Proteomes" id="UP000607197"/>
    </source>
</evidence>
<accession>A0A830FK07</accession>
<sequence length="174" mass="17902">MTRPSRGQLVLAAAAVAALAFVPVLAAYLQFGYAGDVHAATGHADPGRDARHVLDRAVDRATPGLPAEYAWAERSAAATAFRAGVADRSRGLDTPPDAGGGPVFTVTWNASAARDWAAANCPGGRGRAFGDCSTDRGVVLQNRGGRTHVVAAAFDVSAAATEGSSSFTLVLRRR</sequence>
<reference evidence="1" key="1">
    <citation type="journal article" date="2014" name="Int. J. Syst. Evol. Microbiol.">
        <title>Complete genome sequence of Corynebacterium casei LMG S-19264T (=DSM 44701T), isolated from a smear-ripened cheese.</title>
        <authorList>
            <consortium name="US DOE Joint Genome Institute (JGI-PGF)"/>
            <person name="Walter F."/>
            <person name="Albersmeier A."/>
            <person name="Kalinowski J."/>
            <person name="Ruckert C."/>
        </authorList>
    </citation>
    <scope>NUCLEOTIDE SEQUENCE</scope>
    <source>
        <strain evidence="1">JCM 19596</strain>
    </source>
</reference>
<dbReference type="Pfam" id="PF23922">
    <property type="entry name" value="DUF7261"/>
    <property type="match status" value="1"/>
</dbReference>
<dbReference type="Proteomes" id="UP000607197">
    <property type="component" value="Unassembled WGS sequence"/>
</dbReference>
<dbReference type="EMBL" id="BMPG01000002">
    <property type="protein sequence ID" value="GGL63409.1"/>
    <property type="molecule type" value="Genomic_DNA"/>
</dbReference>
<dbReference type="AlphaFoldDB" id="A0A830FK07"/>
<dbReference type="RefSeq" id="WP_188978782.1">
    <property type="nucleotide sequence ID" value="NZ_BMPG01000002.1"/>
</dbReference>
<gene>
    <name evidence="1" type="ORF">GCM10009039_21650</name>
</gene>
<name>A0A830FK07_9EURY</name>
<comment type="caution">
    <text evidence="1">The sequence shown here is derived from an EMBL/GenBank/DDBJ whole genome shotgun (WGS) entry which is preliminary data.</text>
</comment>
<reference evidence="1" key="2">
    <citation type="submission" date="2020-09" db="EMBL/GenBank/DDBJ databases">
        <authorList>
            <person name="Sun Q."/>
            <person name="Ohkuma M."/>
        </authorList>
    </citation>
    <scope>NUCLEOTIDE SEQUENCE</scope>
    <source>
        <strain evidence="1">JCM 19596</strain>
    </source>
</reference>